<feature type="transmembrane region" description="Helical" evidence="8">
    <location>
        <begin position="69"/>
        <end position="88"/>
    </location>
</feature>
<keyword evidence="10" id="KW-1185">Reference proteome</keyword>
<dbReference type="InterPro" id="IPR011606">
    <property type="entry name" value="Brnchd-chn_aa_trnsp_permease"/>
</dbReference>
<comment type="caution">
    <text evidence="9">The sequence shown here is derived from an EMBL/GenBank/DDBJ whole genome shotgun (WGS) entry which is preliminary data.</text>
</comment>
<reference evidence="9 10" key="1">
    <citation type="submission" date="2012-01" db="EMBL/GenBank/DDBJ databases">
        <title>The Genome Sequence of Facklamia languida CCUG 37842.</title>
        <authorList>
            <consortium name="The Broad Institute Genome Sequencing Platform"/>
            <person name="Earl A."/>
            <person name="Ward D."/>
            <person name="Feldgarden M."/>
            <person name="Gevers D."/>
            <person name="Huys G."/>
            <person name="Young S.K."/>
            <person name="Zeng Q."/>
            <person name="Gargeya S."/>
            <person name="Fitzgerald M."/>
            <person name="Haas B."/>
            <person name="Abouelleil A."/>
            <person name="Alvarado L."/>
            <person name="Arachchi H.M."/>
            <person name="Berlin A."/>
            <person name="Chapman S.B."/>
            <person name="Gearin G."/>
            <person name="Goldberg J."/>
            <person name="Griggs A."/>
            <person name="Gujja S."/>
            <person name="Hansen M."/>
            <person name="Heiman D."/>
            <person name="Howarth C."/>
            <person name="Larimer J."/>
            <person name="Lui A."/>
            <person name="MacDonald P.J.P."/>
            <person name="McCowen C."/>
            <person name="Montmayeur A."/>
            <person name="Murphy C."/>
            <person name="Neiman D."/>
            <person name="Pearson M."/>
            <person name="Priest M."/>
            <person name="Roberts A."/>
            <person name="Saif S."/>
            <person name="Shea T."/>
            <person name="Sisk P."/>
            <person name="Stolte C."/>
            <person name="Sykes S."/>
            <person name="Wortman J."/>
            <person name="Nusbaum C."/>
            <person name="Birren B."/>
        </authorList>
    </citation>
    <scope>NUCLEOTIDE SEQUENCE [LARGE SCALE GENOMIC DNA]</scope>
    <source>
        <strain evidence="9 10">CCUG 37842</strain>
    </source>
</reference>
<accession>H3NK02</accession>
<feature type="transmembrane region" description="Helical" evidence="8">
    <location>
        <begin position="131"/>
        <end position="153"/>
    </location>
</feature>
<feature type="transmembrane region" description="Helical" evidence="8">
    <location>
        <begin position="40"/>
        <end position="63"/>
    </location>
</feature>
<dbReference type="HOGENOM" id="CLU_065777_4_0_9"/>
<dbReference type="PATRIC" id="fig|883113.3.peg.1186"/>
<keyword evidence="5 8" id="KW-0812">Transmembrane</keyword>
<protein>
    <submittedName>
        <fullName evidence="9">Azaleucine resistance protein AzlC</fullName>
    </submittedName>
</protein>
<organism evidence="9 10">
    <name type="scientific">Facklamia languida CCUG 37842</name>
    <dbReference type="NCBI Taxonomy" id="883113"/>
    <lineage>
        <taxon>Bacteria</taxon>
        <taxon>Bacillati</taxon>
        <taxon>Bacillota</taxon>
        <taxon>Bacilli</taxon>
        <taxon>Lactobacillales</taxon>
        <taxon>Aerococcaceae</taxon>
        <taxon>Facklamia</taxon>
    </lineage>
</organism>
<evidence type="ECO:0000256" key="8">
    <source>
        <dbReference type="SAM" id="Phobius"/>
    </source>
</evidence>
<dbReference type="Pfam" id="PF03591">
    <property type="entry name" value="AzlC"/>
    <property type="match status" value="1"/>
</dbReference>
<keyword evidence="4" id="KW-1003">Cell membrane</keyword>
<keyword evidence="3" id="KW-0813">Transport</keyword>
<evidence type="ECO:0000256" key="5">
    <source>
        <dbReference type="ARBA" id="ARBA00022692"/>
    </source>
</evidence>
<evidence type="ECO:0000256" key="2">
    <source>
        <dbReference type="ARBA" id="ARBA00010735"/>
    </source>
</evidence>
<evidence type="ECO:0000256" key="1">
    <source>
        <dbReference type="ARBA" id="ARBA00004651"/>
    </source>
</evidence>
<comment type="subcellular location">
    <subcellularLocation>
        <location evidence="1">Cell membrane</location>
        <topology evidence="1">Multi-pass membrane protein</topology>
    </subcellularLocation>
</comment>
<feature type="transmembrane region" description="Helical" evidence="8">
    <location>
        <begin position="189"/>
        <end position="222"/>
    </location>
</feature>
<evidence type="ECO:0000256" key="7">
    <source>
        <dbReference type="ARBA" id="ARBA00023136"/>
    </source>
</evidence>
<dbReference type="PANTHER" id="PTHR34979:SF1">
    <property type="entry name" value="INNER MEMBRANE PROTEIN YGAZ"/>
    <property type="match status" value="1"/>
</dbReference>
<keyword evidence="7 8" id="KW-0472">Membrane</keyword>
<name>H3NK02_9LACT</name>
<comment type="similarity">
    <text evidence="2">Belongs to the AzlC family.</text>
</comment>
<evidence type="ECO:0000256" key="6">
    <source>
        <dbReference type="ARBA" id="ARBA00022989"/>
    </source>
</evidence>
<dbReference type="STRING" id="883113.HMPREF9708_01191"/>
<dbReference type="EMBL" id="AGEG01000014">
    <property type="protein sequence ID" value="EHR36519.1"/>
    <property type="molecule type" value="Genomic_DNA"/>
</dbReference>
<evidence type="ECO:0000256" key="4">
    <source>
        <dbReference type="ARBA" id="ARBA00022475"/>
    </source>
</evidence>
<sequence length="234" mass="26246">MMKSWEQFRYALQIDLPIALTYIALAMGFGVMMTANGYNWVWAGALSLFVYSGSIQFMAPIMLASGADLLGTAILTLMVNFRLLFYGISQLQRYRGIQWFKKLYLIFALTDETFSLVSQDYLPVGIDQERFYFNVTILNHFFWISGSILGALVGDLLPFSTQGIEFSLTALFLVVVINQWEATQNHRPAIYGLIGGVVMLGVLGPDQFIVPAMLAAITMILVEHRLKGGRPDYV</sequence>
<dbReference type="AlphaFoldDB" id="H3NK02"/>
<evidence type="ECO:0000256" key="3">
    <source>
        <dbReference type="ARBA" id="ARBA00022448"/>
    </source>
</evidence>
<dbReference type="GO" id="GO:0005886">
    <property type="term" value="C:plasma membrane"/>
    <property type="evidence" value="ECO:0007669"/>
    <property type="project" value="UniProtKB-SubCell"/>
</dbReference>
<evidence type="ECO:0000313" key="10">
    <source>
        <dbReference type="Proteomes" id="UP000006190"/>
    </source>
</evidence>
<gene>
    <name evidence="9" type="ORF">HMPREF9708_01191</name>
</gene>
<dbReference type="Proteomes" id="UP000006190">
    <property type="component" value="Unassembled WGS sequence"/>
</dbReference>
<dbReference type="RefSeq" id="WP_006309390.1">
    <property type="nucleotide sequence ID" value="NZ_JH601133.1"/>
</dbReference>
<dbReference type="GO" id="GO:1903785">
    <property type="term" value="P:L-valine transmembrane transport"/>
    <property type="evidence" value="ECO:0007669"/>
    <property type="project" value="TreeGrafter"/>
</dbReference>
<evidence type="ECO:0000313" key="9">
    <source>
        <dbReference type="EMBL" id="EHR36519.1"/>
    </source>
</evidence>
<proteinExistence type="inferred from homology"/>
<dbReference type="eggNOG" id="COG1296">
    <property type="taxonomic scope" value="Bacteria"/>
</dbReference>
<keyword evidence="6 8" id="KW-1133">Transmembrane helix</keyword>
<dbReference type="PANTHER" id="PTHR34979">
    <property type="entry name" value="INNER MEMBRANE PROTEIN YGAZ"/>
    <property type="match status" value="1"/>
</dbReference>
<feature type="transmembrane region" description="Helical" evidence="8">
    <location>
        <begin position="159"/>
        <end position="177"/>
    </location>
</feature>
<feature type="transmembrane region" description="Helical" evidence="8">
    <location>
        <begin position="12"/>
        <end position="33"/>
    </location>
</feature>